<name>A0ABU6ZW05_9FABA</name>
<gene>
    <name evidence="2" type="ORF">PIB30_101434</name>
</gene>
<evidence type="ECO:0000313" key="3">
    <source>
        <dbReference type="Proteomes" id="UP001341840"/>
    </source>
</evidence>
<sequence>MGSKRQERQKIWLCNNCNGPANCTTSRRARNDNQRRWTRAAVFSPNNYVLSSIAIYALGCLITISWIAMGSSTPNVLMNQLKVTVSYRWLIQEDAVQITLQTSPMRVSRPVA</sequence>
<evidence type="ECO:0000313" key="2">
    <source>
        <dbReference type="EMBL" id="MED6226222.1"/>
    </source>
</evidence>
<keyword evidence="1" id="KW-0812">Transmembrane</keyword>
<dbReference type="EMBL" id="JASCZI010274829">
    <property type="protein sequence ID" value="MED6226222.1"/>
    <property type="molecule type" value="Genomic_DNA"/>
</dbReference>
<comment type="caution">
    <text evidence="2">The sequence shown here is derived from an EMBL/GenBank/DDBJ whole genome shotgun (WGS) entry which is preliminary data.</text>
</comment>
<evidence type="ECO:0000256" key="1">
    <source>
        <dbReference type="SAM" id="Phobius"/>
    </source>
</evidence>
<accession>A0ABU6ZW05</accession>
<proteinExistence type="predicted"/>
<reference evidence="2 3" key="1">
    <citation type="journal article" date="2023" name="Plants (Basel)">
        <title>Bridging the Gap: Combining Genomics and Transcriptomics Approaches to Understand Stylosanthes scabra, an Orphan Legume from the Brazilian Caatinga.</title>
        <authorList>
            <person name="Ferreira-Neto J.R.C."/>
            <person name="da Silva M.D."/>
            <person name="Binneck E."/>
            <person name="de Melo N.F."/>
            <person name="da Silva R.H."/>
            <person name="de Melo A.L.T.M."/>
            <person name="Pandolfi V."/>
            <person name="Bustamante F.O."/>
            <person name="Brasileiro-Vidal A.C."/>
            <person name="Benko-Iseppon A.M."/>
        </authorList>
    </citation>
    <scope>NUCLEOTIDE SEQUENCE [LARGE SCALE GENOMIC DNA]</scope>
    <source>
        <tissue evidence="2">Leaves</tissue>
    </source>
</reference>
<dbReference type="Proteomes" id="UP001341840">
    <property type="component" value="Unassembled WGS sequence"/>
</dbReference>
<protein>
    <submittedName>
        <fullName evidence="2">Uncharacterized protein</fullName>
    </submittedName>
</protein>
<organism evidence="2 3">
    <name type="scientific">Stylosanthes scabra</name>
    <dbReference type="NCBI Taxonomy" id="79078"/>
    <lineage>
        <taxon>Eukaryota</taxon>
        <taxon>Viridiplantae</taxon>
        <taxon>Streptophyta</taxon>
        <taxon>Embryophyta</taxon>
        <taxon>Tracheophyta</taxon>
        <taxon>Spermatophyta</taxon>
        <taxon>Magnoliopsida</taxon>
        <taxon>eudicotyledons</taxon>
        <taxon>Gunneridae</taxon>
        <taxon>Pentapetalae</taxon>
        <taxon>rosids</taxon>
        <taxon>fabids</taxon>
        <taxon>Fabales</taxon>
        <taxon>Fabaceae</taxon>
        <taxon>Papilionoideae</taxon>
        <taxon>50 kb inversion clade</taxon>
        <taxon>dalbergioids sensu lato</taxon>
        <taxon>Dalbergieae</taxon>
        <taxon>Pterocarpus clade</taxon>
        <taxon>Stylosanthes</taxon>
    </lineage>
</organism>
<keyword evidence="1" id="KW-0472">Membrane</keyword>
<feature type="transmembrane region" description="Helical" evidence="1">
    <location>
        <begin position="48"/>
        <end position="69"/>
    </location>
</feature>
<keyword evidence="1" id="KW-1133">Transmembrane helix</keyword>
<keyword evidence="3" id="KW-1185">Reference proteome</keyword>